<proteinExistence type="predicted"/>
<dbReference type="AlphaFoldDB" id="A0A4Q9M5C0"/>
<dbReference type="Proteomes" id="UP000292957">
    <property type="component" value="Unassembled WGS sequence"/>
</dbReference>
<gene>
    <name evidence="1" type="ORF">BD311DRAFT_676762</name>
</gene>
<organism evidence="1">
    <name type="scientific">Dichomitus squalens</name>
    <dbReference type="NCBI Taxonomy" id="114155"/>
    <lineage>
        <taxon>Eukaryota</taxon>
        <taxon>Fungi</taxon>
        <taxon>Dikarya</taxon>
        <taxon>Basidiomycota</taxon>
        <taxon>Agaricomycotina</taxon>
        <taxon>Agaricomycetes</taxon>
        <taxon>Polyporales</taxon>
        <taxon>Polyporaceae</taxon>
        <taxon>Dichomitus</taxon>
    </lineage>
</organism>
<sequence>MISYLSQAKLGVRPGERCQLPARLCVKCVCRLGNDASGVLDLVEALLVDEDVFDIFYRGGHGLVNRNGRSDDEEGVHVGLGVLAKMYRR</sequence>
<evidence type="ECO:0000313" key="1">
    <source>
        <dbReference type="EMBL" id="TBU22150.1"/>
    </source>
</evidence>
<dbReference type="EMBL" id="ML143555">
    <property type="protein sequence ID" value="TBU22150.1"/>
    <property type="molecule type" value="Genomic_DNA"/>
</dbReference>
<dbReference type="OrthoDB" id="10541657at2759"/>
<name>A0A4Q9M5C0_9APHY</name>
<protein>
    <submittedName>
        <fullName evidence="1">Uncharacterized protein</fullName>
    </submittedName>
</protein>
<accession>A0A4Q9M5C0</accession>
<reference evidence="1" key="1">
    <citation type="submission" date="2019-01" db="EMBL/GenBank/DDBJ databases">
        <title>Draft genome sequences of three monokaryotic isolates of the white-rot basidiomycete fungus Dichomitus squalens.</title>
        <authorList>
            <consortium name="DOE Joint Genome Institute"/>
            <person name="Lopez S.C."/>
            <person name="Andreopoulos B."/>
            <person name="Pangilinan J."/>
            <person name="Lipzen A."/>
            <person name="Riley R."/>
            <person name="Ahrendt S."/>
            <person name="Ng V."/>
            <person name="Barry K."/>
            <person name="Daum C."/>
            <person name="Grigoriev I.V."/>
            <person name="Hilden K.S."/>
            <person name="Makela M.R."/>
            <person name="de Vries R.P."/>
        </authorList>
    </citation>
    <scope>NUCLEOTIDE SEQUENCE [LARGE SCALE GENOMIC DNA]</scope>
    <source>
        <strain evidence="1">OM18370.1</strain>
    </source>
</reference>